<feature type="domain" description="Methylamine utilisation protein MauE" evidence="6">
    <location>
        <begin position="5"/>
        <end position="85"/>
    </location>
</feature>
<accession>A0A2H3NW43</accession>
<protein>
    <recommendedName>
        <fullName evidence="6">Methylamine utilisation protein MauE domain-containing protein</fullName>
    </recommendedName>
</protein>
<evidence type="ECO:0000256" key="4">
    <source>
        <dbReference type="ARBA" id="ARBA00023136"/>
    </source>
</evidence>
<keyword evidence="4 5" id="KW-0472">Membrane</keyword>
<dbReference type="RefSeq" id="WP_098061303.1">
    <property type="nucleotide sequence ID" value="NZ_PDEP01000002.1"/>
</dbReference>
<evidence type="ECO:0000313" key="7">
    <source>
        <dbReference type="EMBL" id="PEN08907.1"/>
    </source>
</evidence>
<keyword evidence="2 5" id="KW-0812">Transmembrane</keyword>
<dbReference type="PANTHER" id="PTHR36974">
    <property type="entry name" value="MEMBRANE PROTEIN-RELATED"/>
    <property type="match status" value="1"/>
</dbReference>
<comment type="subcellular location">
    <subcellularLocation>
        <location evidence="1">Membrane</location>
        <topology evidence="1">Multi-pass membrane protein</topology>
    </subcellularLocation>
</comment>
<evidence type="ECO:0000259" key="6">
    <source>
        <dbReference type="Pfam" id="PF07291"/>
    </source>
</evidence>
<dbReference type="GO" id="GO:0016020">
    <property type="term" value="C:membrane"/>
    <property type="evidence" value="ECO:0007669"/>
    <property type="project" value="UniProtKB-SubCell"/>
</dbReference>
<dbReference type="OrthoDB" id="327939at2"/>
<dbReference type="Proteomes" id="UP000221024">
    <property type="component" value="Unassembled WGS sequence"/>
</dbReference>
<name>A0A2H3NW43_9BACT</name>
<sequence>MQAFSLYAIAAMFIAAGVAHFIKPSIFTRIVPSYLPAPRLLVYASGVFEIAGGVGVLIPSTKIYAGWGLIAMLVVFLPVHTYMARDPDSRFSDLPGWMLWLRIPVQFVIMAWVYWAVLMG</sequence>
<gene>
    <name evidence="7" type="ORF">CRI93_03030</name>
</gene>
<dbReference type="AlphaFoldDB" id="A0A2H3NW43"/>
<evidence type="ECO:0000256" key="1">
    <source>
        <dbReference type="ARBA" id="ARBA00004141"/>
    </source>
</evidence>
<feature type="transmembrane region" description="Helical" evidence="5">
    <location>
        <begin position="6"/>
        <end position="28"/>
    </location>
</feature>
<dbReference type="PANTHER" id="PTHR36974:SF1">
    <property type="entry name" value="DOXX FAMILY MEMBRANE PROTEIN"/>
    <property type="match status" value="1"/>
</dbReference>
<dbReference type="EMBL" id="PDEP01000002">
    <property type="protein sequence ID" value="PEN08907.1"/>
    <property type="molecule type" value="Genomic_DNA"/>
</dbReference>
<evidence type="ECO:0000256" key="5">
    <source>
        <dbReference type="SAM" id="Phobius"/>
    </source>
</evidence>
<dbReference type="InterPro" id="IPR009908">
    <property type="entry name" value="Methylamine_util_MauE"/>
</dbReference>
<feature type="transmembrane region" description="Helical" evidence="5">
    <location>
        <begin position="40"/>
        <end position="58"/>
    </location>
</feature>
<keyword evidence="3 5" id="KW-1133">Transmembrane helix</keyword>
<evidence type="ECO:0000256" key="3">
    <source>
        <dbReference type="ARBA" id="ARBA00022989"/>
    </source>
</evidence>
<reference evidence="7 8" key="1">
    <citation type="submission" date="2017-10" db="EMBL/GenBank/DDBJ databases">
        <title>Draft genome of Longimonas halophila.</title>
        <authorList>
            <person name="Goh K.M."/>
            <person name="Shamsir M.S."/>
            <person name="Lim S.W."/>
        </authorList>
    </citation>
    <scope>NUCLEOTIDE SEQUENCE [LARGE SCALE GENOMIC DNA]</scope>
    <source>
        <strain evidence="7 8">KCTC 42399</strain>
    </source>
</reference>
<evidence type="ECO:0000256" key="2">
    <source>
        <dbReference type="ARBA" id="ARBA00022692"/>
    </source>
</evidence>
<dbReference type="Pfam" id="PF07291">
    <property type="entry name" value="MauE"/>
    <property type="match status" value="1"/>
</dbReference>
<proteinExistence type="predicted"/>
<organism evidence="7 8">
    <name type="scientific">Longimonas halophila</name>
    <dbReference type="NCBI Taxonomy" id="1469170"/>
    <lineage>
        <taxon>Bacteria</taxon>
        <taxon>Pseudomonadati</taxon>
        <taxon>Rhodothermota</taxon>
        <taxon>Rhodothermia</taxon>
        <taxon>Rhodothermales</taxon>
        <taxon>Salisaetaceae</taxon>
        <taxon>Longimonas</taxon>
    </lineage>
</organism>
<evidence type="ECO:0000313" key="8">
    <source>
        <dbReference type="Proteomes" id="UP000221024"/>
    </source>
</evidence>
<feature type="transmembrane region" description="Helical" evidence="5">
    <location>
        <begin position="96"/>
        <end position="117"/>
    </location>
</feature>
<feature type="transmembrane region" description="Helical" evidence="5">
    <location>
        <begin position="64"/>
        <end position="84"/>
    </location>
</feature>
<keyword evidence="8" id="KW-1185">Reference proteome</keyword>
<comment type="caution">
    <text evidence="7">The sequence shown here is derived from an EMBL/GenBank/DDBJ whole genome shotgun (WGS) entry which is preliminary data.</text>
</comment>
<dbReference type="GO" id="GO:0030416">
    <property type="term" value="P:methylamine metabolic process"/>
    <property type="evidence" value="ECO:0007669"/>
    <property type="project" value="InterPro"/>
</dbReference>